<dbReference type="SUPFAM" id="SSF53335">
    <property type="entry name" value="S-adenosyl-L-methionine-dependent methyltransferases"/>
    <property type="match status" value="1"/>
</dbReference>
<dbReference type="AlphaFoldDB" id="A1ZHS0"/>
<dbReference type="NCBIfam" id="TIGR01444">
    <property type="entry name" value="fkbM_fam"/>
    <property type="match status" value="1"/>
</dbReference>
<dbReference type="eggNOG" id="COG2242">
    <property type="taxonomic scope" value="Bacteria"/>
</dbReference>
<evidence type="ECO:0000259" key="1">
    <source>
        <dbReference type="Pfam" id="PF05050"/>
    </source>
</evidence>
<comment type="caution">
    <text evidence="2">The sequence shown here is derived from an EMBL/GenBank/DDBJ whole genome shotgun (WGS) entry which is preliminary data.</text>
</comment>
<reference evidence="2 3" key="1">
    <citation type="submission" date="2007-01" db="EMBL/GenBank/DDBJ databases">
        <authorList>
            <person name="Haygood M."/>
            <person name="Podell S."/>
            <person name="Anderson C."/>
            <person name="Hopkinson B."/>
            <person name="Roe K."/>
            <person name="Barbeau K."/>
            <person name="Gaasterland T."/>
            <person name="Ferriera S."/>
            <person name="Johnson J."/>
            <person name="Kravitz S."/>
            <person name="Beeson K."/>
            <person name="Sutton G."/>
            <person name="Rogers Y.-H."/>
            <person name="Friedman R."/>
            <person name="Frazier M."/>
            <person name="Venter J.C."/>
        </authorList>
    </citation>
    <scope>NUCLEOTIDE SEQUENCE [LARGE SCALE GENOMIC DNA]</scope>
    <source>
        <strain evidence="2 3">ATCC 23134</strain>
    </source>
</reference>
<dbReference type="PANTHER" id="PTHR34203">
    <property type="entry name" value="METHYLTRANSFERASE, FKBM FAMILY PROTEIN"/>
    <property type="match status" value="1"/>
</dbReference>
<sequence length="291" mass="32869">MKLLTQVVHKTVLKLGLENAFAFLGKNIPAFTKFIPHPEAYQAAPERTVTRDGVKFNLTLTDFMQWHVFAHLPDYSWKKAAEYLQNQAHVLDVGANCGAFSLKLAEEAYRQKKQGTTIHAFDPNPYIVKKLEYNVSLNPRLKALVKVHAIGLGADNTTAPMVFSSTNTGGARVMAQGEQGKVMVPVQTIDSFVEEHQLEAISFIKIDVEGYEPFVFLGAEQTIRKFRPAMYIEITDEWFKANGYSKEFIFEQLTKEGYKLLVETGYQFVDIATLKNTIDQIPQFNLLALPE</sequence>
<dbReference type="InterPro" id="IPR006342">
    <property type="entry name" value="FkbM_mtfrase"/>
</dbReference>
<protein>
    <submittedName>
        <fullName evidence="2">LpeA, putative</fullName>
    </submittedName>
</protein>
<evidence type="ECO:0000313" key="2">
    <source>
        <dbReference type="EMBL" id="EAY30077.1"/>
    </source>
</evidence>
<keyword evidence="3" id="KW-1185">Reference proteome</keyword>
<dbReference type="OrthoDB" id="9812600at2"/>
<feature type="domain" description="Methyltransferase FkbM" evidence="1">
    <location>
        <begin position="92"/>
        <end position="260"/>
    </location>
</feature>
<accession>A1ZHS0</accession>
<dbReference type="Pfam" id="PF05050">
    <property type="entry name" value="Methyltransf_21"/>
    <property type="match status" value="1"/>
</dbReference>
<dbReference type="InterPro" id="IPR029063">
    <property type="entry name" value="SAM-dependent_MTases_sf"/>
</dbReference>
<dbReference type="Proteomes" id="UP000004095">
    <property type="component" value="Unassembled WGS sequence"/>
</dbReference>
<evidence type="ECO:0000313" key="3">
    <source>
        <dbReference type="Proteomes" id="UP000004095"/>
    </source>
</evidence>
<dbReference type="Gene3D" id="3.40.50.150">
    <property type="entry name" value="Vaccinia Virus protein VP39"/>
    <property type="match status" value="1"/>
</dbReference>
<dbReference type="InterPro" id="IPR052514">
    <property type="entry name" value="SAM-dependent_MTase"/>
</dbReference>
<dbReference type="PANTHER" id="PTHR34203:SF15">
    <property type="entry name" value="SLL1173 PROTEIN"/>
    <property type="match status" value="1"/>
</dbReference>
<name>A1ZHS0_MICM2</name>
<dbReference type="EMBL" id="AAWS01000008">
    <property type="protein sequence ID" value="EAY30077.1"/>
    <property type="molecule type" value="Genomic_DNA"/>
</dbReference>
<dbReference type="RefSeq" id="WP_002695631.1">
    <property type="nucleotide sequence ID" value="NZ_AAWS01000008.1"/>
</dbReference>
<organism evidence="2 3">
    <name type="scientific">Microscilla marina ATCC 23134</name>
    <dbReference type="NCBI Taxonomy" id="313606"/>
    <lineage>
        <taxon>Bacteria</taxon>
        <taxon>Pseudomonadati</taxon>
        <taxon>Bacteroidota</taxon>
        <taxon>Cytophagia</taxon>
        <taxon>Cytophagales</taxon>
        <taxon>Microscillaceae</taxon>
        <taxon>Microscilla</taxon>
    </lineage>
</organism>
<proteinExistence type="predicted"/>
<gene>
    <name evidence="2" type="ORF">M23134_05410</name>
</gene>